<dbReference type="InterPro" id="IPR024337">
    <property type="entry name" value="tRNA_splic_suSen54"/>
</dbReference>
<evidence type="ECO:0000313" key="4">
    <source>
        <dbReference type="EMBL" id="PIA62412.1"/>
    </source>
</evidence>
<dbReference type="Proteomes" id="UP000230069">
    <property type="component" value="Unassembled WGS sequence"/>
</dbReference>
<feature type="domain" description="tRNA-splicing endonuclease subunit Sen54 N-terminal" evidence="3">
    <location>
        <begin position="36"/>
        <end position="96"/>
    </location>
</feature>
<evidence type="ECO:0000259" key="3">
    <source>
        <dbReference type="Pfam" id="PF12928"/>
    </source>
</evidence>
<keyword evidence="5" id="KW-1185">Reference proteome</keyword>
<comment type="similarity">
    <text evidence="1">Belongs to the SEN54 family.</text>
</comment>
<dbReference type="GO" id="GO:0000214">
    <property type="term" value="C:tRNA-intron endonuclease complex"/>
    <property type="evidence" value="ECO:0007669"/>
    <property type="project" value="TreeGrafter"/>
</dbReference>
<dbReference type="STRING" id="218851.A0A2G5F355"/>
<gene>
    <name evidence="4" type="ORF">AQUCO_00200429v1</name>
</gene>
<dbReference type="Pfam" id="PF12928">
    <property type="entry name" value="tRNA_int_end_N2"/>
    <property type="match status" value="1"/>
</dbReference>
<dbReference type="Gene3D" id="3.40.1350.150">
    <property type="match status" value="1"/>
</dbReference>
<protein>
    <recommendedName>
        <fullName evidence="3">tRNA-splicing endonuclease subunit Sen54 N-terminal domain-containing protein</fullName>
    </recommendedName>
</protein>
<dbReference type="InParanoid" id="A0A2G5F355"/>
<dbReference type="InterPro" id="IPR024336">
    <property type="entry name" value="tRNA_splic_suSen54_N"/>
</dbReference>
<dbReference type="PANTHER" id="PTHR21027">
    <property type="entry name" value="TRNA-SPLICING ENDONUCLEASE SUBUNIT SEN54"/>
    <property type="match status" value="1"/>
</dbReference>
<evidence type="ECO:0000256" key="1">
    <source>
        <dbReference type="ARBA" id="ARBA00005736"/>
    </source>
</evidence>
<name>A0A2G5F355_AQUCA</name>
<dbReference type="OrthoDB" id="408683at2759"/>
<reference evidence="4 5" key="1">
    <citation type="submission" date="2017-09" db="EMBL/GenBank/DDBJ databases">
        <title>WGS assembly of Aquilegia coerulea Goldsmith.</title>
        <authorList>
            <person name="Hodges S."/>
            <person name="Kramer E."/>
            <person name="Nordborg M."/>
            <person name="Tomkins J."/>
            <person name="Borevitz J."/>
            <person name="Derieg N."/>
            <person name="Yan J."/>
            <person name="Mihaltcheva S."/>
            <person name="Hayes R.D."/>
            <person name="Rokhsar D."/>
        </authorList>
    </citation>
    <scope>NUCLEOTIDE SEQUENCE [LARGE SCALE GENOMIC DNA]</scope>
    <source>
        <strain evidence="5">cv. Goldsmith</strain>
    </source>
</reference>
<dbReference type="EMBL" id="KZ305019">
    <property type="protein sequence ID" value="PIA62412.1"/>
    <property type="molecule type" value="Genomic_DNA"/>
</dbReference>
<dbReference type="GO" id="GO:0000379">
    <property type="term" value="P:tRNA-type intron splice site recognition and cleavage"/>
    <property type="evidence" value="ECO:0007669"/>
    <property type="project" value="TreeGrafter"/>
</dbReference>
<dbReference type="AlphaFoldDB" id="A0A2G5F355"/>
<dbReference type="FunCoup" id="A0A2G5F355">
    <property type="interactions" value="173"/>
</dbReference>
<proteinExistence type="inferred from homology"/>
<accession>A0A2G5F355</accession>
<sequence length="323" mass="36855">MEKEELENYCNEKLSWEVHLQDINGGDGRRVLSDKTPKVQFREHVSKARWDVELGLAEIIEVKGNMWKSTGIIRGSKLYCSIEETLFLVELEALHLMDANETIVSLKNIYEMIAEEKNGCCWESYKAFKHLKSLGYIVRRHGISWTVKSDKSCSKLTCSQGNQERNEASAKGEDNISINNLFRDMQISGLRPAFDVYRPNSKFKKSDPGVPYFVLCLARRLLILLGQVLPRRPAPPLFSPCTLTHKRGKKKFAALESGGIHHQQLRLKILEEGAMVFLSESVMLSMGLLVSFLLRVLSFPSYLDYSESMTIRCTVLMSLLRDE</sequence>
<organism evidence="4 5">
    <name type="scientific">Aquilegia coerulea</name>
    <name type="common">Rocky mountain columbine</name>
    <dbReference type="NCBI Taxonomy" id="218851"/>
    <lineage>
        <taxon>Eukaryota</taxon>
        <taxon>Viridiplantae</taxon>
        <taxon>Streptophyta</taxon>
        <taxon>Embryophyta</taxon>
        <taxon>Tracheophyta</taxon>
        <taxon>Spermatophyta</taxon>
        <taxon>Magnoliopsida</taxon>
        <taxon>Ranunculales</taxon>
        <taxon>Ranunculaceae</taxon>
        <taxon>Thalictroideae</taxon>
        <taxon>Aquilegia</taxon>
    </lineage>
</organism>
<evidence type="ECO:0000313" key="5">
    <source>
        <dbReference type="Proteomes" id="UP000230069"/>
    </source>
</evidence>
<evidence type="ECO:0000256" key="2">
    <source>
        <dbReference type="ARBA" id="ARBA00022694"/>
    </source>
</evidence>
<keyword evidence="2" id="KW-0819">tRNA processing</keyword>
<dbReference type="PANTHER" id="PTHR21027:SF1">
    <property type="entry name" value="TRNA-SPLICING ENDONUCLEASE SUBUNIT SEN54"/>
    <property type="match status" value="1"/>
</dbReference>